<dbReference type="FunFam" id="3.15.10.30:FF:000001">
    <property type="entry name" value="Takeout-like protein 1"/>
    <property type="match status" value="1"/>
</dbReference>
<evidence type="ECO:0000256" key="4">
    <source>
        <dbReference type="SAM" id="SignalP"/>
    </source>
</evidence>
<dbReference type="SMART" id="SM00700">
    <property type="entry name" value="JHBP"/>
    <property type="match status" value="1"/>
</dbReference>
<keyword evidence="2" id="KW-0090">Biological rhythms</keyword>
<sequence>MSALFNTFVLLTQIAAILAALPPIQKCQLSDSKCIKASAQNAIAVFSAGVPELGIEVLDPVHIKVIKIDLSGLKLVLRDSDIFGLKKTVIDKLSVDTGKKQIQFNFHVAPIELKGKYKASGMLLILPISGDGDIDIKIKNIEIAMTMPFEIVKNEQGNDVIELKSYKYTFENNENTHFKLTNLFNGNKQLSDAMLSFMNENWKAISQEFGNPIIEKPIQKIYTAIKTYLRSQPIAEITNV</sequence>
<feature type="signal peptide" evidence="4">
    <location>
        <begin position="1"/>
        <end position="19"/>
    </location>
</feature>
<evidence type="ECO:0000256" key="2">
    <source>
        <dbReference type="ARBA" id="ARBA00023108"/>
    </source>
</evidence>
<feature type="chain" id="PRO_5007900408" evidence="4">
    <location>
        <begin position="20"/>
        <end position="240"/>
    </location>
</feature>
<accession>A0A168T0I5</accession>
<proteinExistence type="evidence at transcript level"/>
<comment type="similarity">
    <text evidence="3">Belongs to the TO family.</text>
</comment>
<dbReference type="PANTHER" id="PTHR11008">
    <property type="entry name" value="PROTEIN TAKEOUT-LIKE PROTEIN"/>
    <property type="match status" value="1"/>
</dbReference>
<evidence type="ECO:0000256" key="3">
    <source>
        <dbReference type="ARBA" id="ARBA00060902"/>
    </source>
</evidence>
<evidence type="ECO:0000256" key="1">
    <source>
        <dbReference type="ARBA" id="ARBA00022729"/>
    </source>
</evidence>
<dbReference type="Gene3D" id="3.15.10.30">
    <property type="entry name" value="Haemolymph juvenile hormone binding protein"/>
    <property type="match status" value="1"/>
</dbReference>
<dbReference type="GO" id="GO:0005615">
    <property type="term" value="C:extracellular space"/>
    <property type="evidence" value="ECO:0007669"/>
    <property type="project" value="TreeGrafter"/>
</dbReference>
<dbReference type="PANTHER" id="PTHR11008:SF32">
    <property type="entry name" value="CIRCADIAN CLOCK-CONTROLLED PROTEIN DAYWAKE-RELATED"/>
    <property type="match status" value="1"/>
</dbReference>
<dbReference type="InterPro" id="IPR010562">
    <property type="entry name" value="Haemolymph_juvenile_hormone-bd"/>
</dbReference>
<name>A0A168T0I5_HELAM</name>
<dbReference type="AlphaFoldDB" id="A0A168T0I5"/>
<dbReference type="InterPro" id="IPR038606">
    <property type="entry name" value="To_sf"/>
</dbReference>
<protein>
    <submittedName>
        <fullName evidence="5">Juvenile hormone binding protein wdS3-0639</fullName>
    </submittedName>
</protein>
<organism evidence="5">
    <name type="scientific">Helicoverpa armigera</name>
    <name type="common">Cotton bollworm</name>
    <name type="synonym">Heliothis armigera</name>
    <dbReference type="NCBI Taxonomy" id="29058"/>
    <lineage>
        <taxon>Eukaryota</taxon>
        <taxon>Metazoa</taxon>
        <taxon>Ecdysozoa</taxon>
        <taxon>Arthropoda</taxon>
        <taxon>Hexapoda</taxon>
        <taxon>Insecta</taxon>
        <taxon>Pterygota</taxon>
        <taxon>Neoptera</taxon>
        <taxon>Endopterygota</taxon>
        <taxon>Lepidoptera</taxon>
        <taxon>Glossata</taxon>
        <taxon>Ditrysia</taxon>
        <taxon>Noctuoidea</taxon>
        <taxon>Noctuidae</taxon>
        <taxon>Heliothinae</taxon>
        <taxon>Helicoverpa</taxon>
    </lineage>
</organism>
<reference evidence="5" key="1">
    <citation type="submission" date="2015-08" db="EMBL/GenBank/DDBJ databases">
        <title>Molecular characterization and gene expression of takeout/JHBP family genes of cotton bollworm, Helicoverpa armigera.</title>
        <authorList>
            <person name="Zhang W."/>
            <person name="Liang G."/>
        </authorList>
    </citation>
    <scope>NUCLEOTIDE SEQUENCE</scope>
</reference>
<dbReference type="OrthoDB" id="8113209at2759"/>
<dbReference type="Pfam" id="PF06585">
    <property type="entry name" value="JHBP"/>
    <property type="match status" value="1"/>
</dbReference>
<evidence type="ECO:0000313" key="5">
    <source>
        <dbReference type="EMBL" id="ANC68523.1"/>
    </source>
</evidence>
<dbReference type="EMBL" id="KT443975">
    <property type="protein sequence ID" value="ANC68523.1"/>
    <property type="molecule type" value="mRNA"/>
</dbReference>
<keyword evidence="1 4" id="KW-0732">Signal</keyword>
<dbReference type="GO" id="GO:0007623">
    <property type="term" value="P:circadian rhythm"/>
    <property type="evidence" value="ECO:0007669"/>
    <property type="project" value="UniProtKB-ARBA"/>
</dbReference>